<gene>
    <name evidence="2" type="ORF">C7V51_06205</name>
</gene>
<dbReference type="Gene3D" id="2.90.10.10">
    <property type="entry name" value="Bulb-type lectin domain"/>
    <property type="match status" value="2"/>
</dbReference>
<name>A0AAD1ACC3_9MICO</name>
<evidence type="ECO:0000313" key="3">
    <source>
        <dbReference type="Proteomes" id="UP000283946"/>
    </source>
</evidence>
<sequence>MDGNFVAHDANRSPYCASNTRSSGRQLHLQGDGNIVVYGPGDRALWSSGTNGHSGEEFKVVMQDDSNFVLYSMSGGQHALWSSMGGRVG</sequence>
<organism evidence="2 3">
    <name type="scientific">Rathayibacter iranicus</name>
    <dbReference type="NCBI Taxonomy" id="59737"/>
    <lineage>
        <taxon>Bacteria</taxon>
        <taxon>Bacillati</taxon>
        <taxon>Actinomycetota</taxon>
        <taxon>Actinomycetes</taxon>
        <taxon>Micrococcales</taxon>
        <taxon>Microbacteriaceae</taxon>
        <taxon>Rathayibacter</taxon>
    </lineage>
</organism>
<dbReference type="InterPro" id="IPR001480">
    <property type="entry name" value="Bulb-type_lectin_dom"/>
</dbReference>
<dbReference type="KEGG" id="ria:C7V51_06205"/>
<evidence type="ECO:0000259" key="1">
    <source>
        <dbReference type="PROSITE" id="PS50927"/>
    </source>
</evidence>
<evidence type="ECO:0000313" key="2">
    <source>
        <dbReference type="EMBL" id="AZZ55519.1"/>
    </source>
</evidence>
<reference evidence="2 3" key="1">
    <citation type="submission" date="2018-03" db="EMBL/GenBank/DDBJ databases">
        <title>Bacteriophage NCPPB3778 and a type I-E CRISPR drive the evolution of the US Biological Select Agent, Rathayibacter toxicus.</title>
        <authorList>
            <person name="Davis E.W.II."/>
            <person name="Tabima J.F."/>
            <person name="Weisberg A.J."/>
            <person name="Dantas Lopes L."/>
            <person name="Wiseman M.S."/>
            <person name="Wiseman M.S."/>
            <person name="Pupko T."/>
            <person name="Belcher M.S."/>
            <person name="Sechler A.J."/>
            <person name="Tancos M.A."/>
            <person name="Schroeder B.K."/>
            <person name="Murray T.D."/>
            <person name="Luster D.G."/>
            <person name="Schneider W.L."/>
            <person name="Rogers E."/>
            <person name="Andreote F.D."/>
            <person name="Grunwald N.J."/>
            <person name="Putnam M.L."/>
            <person name="Chang J.H."/>
        </authorList>
    </citation>
    <scope>NUCLEOTIDE SEQUENCE [LARGE SCALE GENOMIC DNA]</scope>
    <source>
        <strain evidence="2 3">NCCPB 2253</strain>
    </source>
</reference>
<feature type="domain" description="Bulb-type lectin" evidence="1">
    <location>
        <begin position="1"/>
        <end position="83"/>
    </location>
</feature>
<dbReference type="InterPro" id="IPR036426">
    <property type="entry name" value="Bulb-type_lectin_dom_sf"/>
</dbReference>
<dbReference type="AlphaFoldDB" id="A0AAD1ACC3"/>
<proteinExistence type="predicted"/>
<dbReference type="PROSITE" id="PS50927">
    <property type="entry name" value="BULB_LECTIN"/>
    <property type="match status" value="1"/>
</dbReference>
<dbReference type="EMBL" id="CP028130">
    <property type="protein sequence ID" value="AZZ55519.1"/>
    <property type="molecule type" value="Genomic_DNA"/>
</dbReference>
<dbReference type="Proteomes" id="UP000283946">
    <property type="component" value="Chromosome"/>
</dbReference>
<protein>
    <recommendedName>
        <fullName evidence="1">Bulb-type lectin domain-containing protein</fullName>
    </recommendedName>
</protein>
<dbReference type="SUPFAM" id="SSF51110">
    <property type="entry name" value="alpha-D-mannose-specific plant lectins"/>
    <property type="match status" value="1"/>
</dbReference>
<accession>A0AAD1ACC3</accession>